<feature type="transmembrane region" description="Helical" evidence="1">
    <location>
        <begin position="160"/>
        <end position="183"/>
    </location>
</feature>
<evidence type="ECO:0000313" key="2">
    <source>
        <dbReference type="EMBL" id="XIA19733.1"/>
    </source>
</evidence>
<organism evidence="2">
    <name type="scientific">Rhodanobacter sp. FW102-FHT14D07</name>
    <dbReference type="NCBI Taxonomy" id="3351462"/>
    <lineage>
        <taxon>Bacteria</taxon>
        <taxon>Pseudomonadati</taxon>
        <taxon>Pseudomonadota</taxon>
        <taxon>Gammaproteobacteria</taxon>
        <taxon>Lysobacterales</taxon>
        <taxon>Rhodanobacteraceae</taxon>
        <taxon>Rhodanobacter</taxon>
    </lineage>
</organism>
<reference evidence="2" key="1">
    <citation type="submission" date="2024-10" db="EMBL/GenBank/DDBJ databases">
        <authorList>
            <person name="Lesea H.P."/>
            <person name="Kuehl J.V."/>
            <person name="Chandonia J.-M."/>
        </authorList>
    </citation>
    <scope>NUCLEOTIDE SEQUENCE</scope>
    <source>
        <strain evidence="2">FW102-FHT14D07</strain>
    </source>
</reference>
<accession>A0AB74UYF8</accession>
<gene>
    <name evidence="2" type="ORF">ACFYG5_06250</name>
</gene>
<dbReference type="AlphaFoldDB" id="A0AB74UYF8"/>
<name>A0AB74UYF8_9GAMM</name>
<dbReference type="EMBL" id="CP170721">
    <property type="protein sequence ID" value="XIA19733.1"/>
    <property type="molecule type" value="Genomic_DNA"/>
</dbReference>
<evidence type="ECO:0000256" key="1">
    <source>
        <dbReference type="SAM" id="Phobius"/>
    </source>
</evidence>
<keyword evidence="1" id="KW-0812">Transmembrane</keyword>
<feature type="transmembrane region" description="Helical" evidence="1">
    <location>
        <begin position="133"/>
        <end position="154"/>
    </location>
</feature>
<keyword evidence="1" id="KW-0472">Membrane</keyword>
<proteinExistence type="predicted"/>
<keyword evidence="1" id="KW-1133">Transmembrane helix</keyword>
<sequence>MRVLVAGLIGGIVMFFWGVAAHMALGLGSVGINQPLNENVALSGLQEGLGDRPGVYLLPSLDPKQTGDAAVVRAYSIKAVRSPYAWVVYQPRGTDMMQMGPQIGRQWASDTLASLALAFVMGLAVVGFRRRVAIAAAAAVFAWLSSMLPYWNWYRFPLDFTLAALAEQLIGWLLAGAAMAWWLGRGERSSNRSP</sequence>
<protein>
    <submittedName>
        <fullName evidence="2">Uncharacterized protein</fullName>
    </submittedName>
</protein>
<dbReference type="RefSeq" id="WP_395118716.1">
    <property type="nucleotide sequence ID" value="NZ_CP170721.1"/>
</dbReference>
<feature type="transmembrane region" description="Helical" evidence="1">
    <location>
        <begin position="107"/>
        <end position="126"/>
    </location>
</feature>